<dbReference type="RefSeq" id="WP_043914890.1">
    <property type="nucleotide sequence ID" value="NZ_JXZB01000004.1"/>
</dbReference>
<proteinExistence type="predicted"/>
<accession>A0A0D0NU55</accession>
<evidence type="ECO:0000313" key="2">
    <source>
        <dbReference type="EMBL" id="KIQ62681.1"/>
    </source>
</evidence>
<dbReference type="STRING" id="2064.TR51_27320"/>
<comment type="caution">
    <text evidence="2">The sequence shown here is derived from an EMBL/GenBank/DDBJ whole genome shotgun (WGS) entry which is preliminary data.</text>
</comment>
<gene>
    <name evidence="2" type="ORF">TR51_27320</name>
</gene>
<dbReference type="PATRIC" id="fig|2064.6.peg.5799"/>
<protein>
    <submittedName>
        <fullName evidence="2">Uncharacterized protein</fullName>
    </submittedName>
</protein>
<dbReference type="EMBL" id="JXZB01000004">
    <property type="protein sequence ID" value="KIQ62681.1"/>
    <property type="molecule type" value="Genomic_DNA"/>
</dbReference>
<sequence length="65" mass="6858">MARKPSLPEIAALIAHLRANGNAGPSLAENAELLERIAANNPDDREAAQLARDARRAADKSRGNG</sequence>
<name>A0A0D0NU55_KITGR</name>
<keyword evidence="3" id="KW-1185">Reference proteome</keyword>
<reference evidence="2 3" key="1">
    <citation type="submission" date="2015-02" db="EMBL/GenBank/DDBJ databases">
        <title>Draft genome sequence of Kitasatospora griseola MF730-N6, a bafilomycin, terpentecin and satosporin producer.</title>
        <authorList>
            <person name="Arens J.C."/>
            <person name="Haltli B."/>
            <person name="Kerr R.G."/>
        </authorList>
    </citation>
    <scope>NUCLEOTIDE SEQUENCE [LARGE SCALE GENOMIC DNA]</scope>
    <source>
        <strain evidence="2 3">MF730-N6</strain>
    </source>
</reference>
<organism evidence="2 3">
    <name type="scientific">Kitasatospora griseola</name>
    <name type="common">Streptomyces griseolosporeus</name>
    <dbReference type="NCBI Taxonomy" id="2064"/>
    <lineage>
        <taxon>Bacteria</taxon>
        <taxon>Bacillati</taxon>
        <taxon>Actinomycetota</taxon>
        <taxon>Actinomycetes</taxon>
        <taxon>Kitasatosporales</taxon>
        <taxon>Streptomycetaceae</taxon>
        <taxon>Kitasatospora</taxon>
    </lineage>
</organism>
<dbReference type="Proteomes" id="UP000032066">
    <property type="component" value="Unassembled WGS sequence"/>
</dbReference>
<dbReference type="AlphaFoldDB" id="A0A0D0NU55"/>
<dbReference type="OrthoDB" id="18055at2063"/>
<evidence type="ECO:0000313" key="3">
    <source>
        <dbReference type="Proteomes" id="UP000032066"/>
    </source>
</evidence>
<feature type="region of interest" description="Disordered" evidence="1">
    <location>
        <begin position="44"/>
        <end position="65"/>
    </location>
</feature>
<evidence type="ECO:0000256" key="1">
    <source>
        <dbReference type="SAM" id="MobiDB-lite"/>
    </source>
</evidence>